<comment type="caution">
    <text evidence="2">The sequence shown here is derived from an EMBL/GenBank/DDBJ whole genome shotgun (WGS) entry which is preliminary data.</text>
</comment>
<dbReference type="EMBL" id="BMAW01110294">
    <property type="protein sequence ID" value="GFT42508.1"/>
    <property type="molecule type" value="Genomic_DNA"/>
</dbReference>
<gene>
    <name evidence="2" type="ORF">NPIL_2851</name>
</gene>
<dbReference type="OrthoDB" id="6417889at2759"/>
<organism evidence="2 3">
    <name type="scientific">Nephila pilipes</name>
    <name type="common">Giant wood spider</name>
    <name type="synonym">Nephila maculata</name>
    <dbReference type="NCBI Taxonomy" id="299642"/>
    <lineage>
        <taxon>Eukaryota</taxon>
        <taxon>Metazoa</taxon>
        <taxon>Ecdysozoa</taxon>
        <taxon>Arthropoda</taxon>
        <taxon>Chelicerata</taxon>
        <taxon>Arachnida</taxon>
        <taxon>Araneae</taxon>
        <taxon>Araneomorphae</taxon>
        <taxon>Entelegynae</taxon>
        <taxon>Araneoidea</taxon>
        <taxon>Nephilidae</taxon>
        <taxon>Nephila</taxon>
    </lineage>
</organism>
<accession>A0A8X6NZA7</accession>
<evidence type="ECO:0000256" key="1">
    <source>
        <dbReference type="SAM" id="Phobius"/>
    </source>
</evidence>
<evidence type="ECO:0000313" key="2">
    <source>
        <dbReference type="EMBL" id="GFT42508.1"/>
    </source>
</evidence>
<proteinExistence type="predicted"/>
<name>A0A8X6NZA7_NEPPI</name>
<feature type="transmembrane region" description="Helical" evidence="1">
    <location>
        <begin position="100"/>
        <end position="119"/>
    </location>
</feature>
<keyword evidence="1" id="KW-1133">Transmembrane helix</keyword>
<dbReference type="Proteomes" id="UP000887013">
    <property type="component" value="Unassembled WGS sequence"/>
</dbReference>
<dbReference type="AlphaFoldDB" id="A0A8X6NZA7"/>
<keyword evidence="1" id="KW-0472">Membrane</keyword>
<keyword evidence="1" id="KW-0812">Transmembrane</keyword>
<keyword evidence="3" id="KW-1185">Reference proteome</keyword>
<sequence length="155" mass="18364">MSSEDVLYEKRIDLGSDVVSFVLSCYKIAWVSPWHVRYNPPESFTEKHAQKVAKLLMVFGEQIWELLENLEHISIRYRIAIIGTMLLKHYGYGPYTEKRLMMVCIGFSVLLVFTSIRGYECLYWKIMRGLYFYIYNPPWYWRSFLDLSSNSVSTS</sequence>
<evidence type="ECO:0000313" key="3">
    <source>
        <dbReference type="Proteomes" id="UP000887013"/>
    </source>
</evidence>
<protein>
    <submittedName>
        <fullName evidence="2">Uncharacterized protein</fullName>
    </submittedName>
</protein>
<reference evidence="2" key="1">
    <citation type="submission" date="2020-08" db="EMBL/GenBank/DDBJ databases">
        <title>Multicomponent nature underlies the extraordinary mechanical properties of spider dragline silk.</title>
        <authorList>
            <person name="Kono N."/>
            <person name="Nakamura H."/>
            <person name="Mori M."/>
            <person name="Yoshida Y."/>
            <person name="Ohtoshi R."/>
            <person name="Malay A.D."/>
            <person name="Moran D.A.P."/>
            <person name="Tomita M."/>
            <person name="Numata K."/>
            <person name="Arakawa K."/>
        </authorList>
    </citation>
    <scope>NUCLEOTIDE SEQUENCE</scope>
</reference>